<organism evidence="1 4">
    <name type="scientific">Micromonospora tulbaghiae</name>
    <dbReference type="NCBI Taxonomy" id="479978"/>
    <lineage>
        <taxon>Bacteria</taxon>
        <taxon>Bacillati</taxon>
        <taxon>Actinomycetota</taxon>
        <taxon>Actinomycetes</taxon>
        <taxon>Micromonosporales</taxon>
        <taxon>Micromonosporaceae</taxon>
        <taxon>Micromonospora</taxon>
    </lineage>
</organism>
<dbReference type="EMBL" id="FMCQ01000012">
    <property type="protein sequence ID" value="SCF14437.1"/>
    <property type="molecule type" value="Genomic_DNA"/>
</dbReference>
<evidence type="ECO:0000313" key="4">
    <source>
        <dbReference type="Proteomes" id="UP000669887"/>
    </source>
</evidence>
<dbReference type="GeneID" id="93473707"/>
<comment type="caution">
    <text evidence="1">The sequence shown here is derived from an EMBL/GenBank/DDBJ whole genome shotgun (WGS) entry which is preliminary data.</text>
</comment>
<evidence type="ECO:0000313" key="2">
    <source>
        <dbReference type="EMBL" id="SCF14437.1"/>
    </source>
</evidence>
<reference evidence="1" key="2">
    <citation type="submission" date="2021-03" db="EMBL/GenBank/DDBJ databases">
        <title>X isolated from Micromonospora tulbaghiae.</title>
        <authorList>
            <person name="Stennett H.L."/>
        </authorList>
    </citation>
    <scope>NUCLEOTIDE SEQUENCE</scope>
    <source>
        <strain evidence="1">28M1-20</strain>
    </source>
</reference>
<proteinExistence type="predicted"/>
<reference evidence="2 3" key="1">
    <citation type="submission" date="2016-06" db="EMBL/GenBank/DDBJ databases">
        <authorList>
            <person name="Varghese N."/>
            <person name="Submissions Spin"/>
        </authorList>
    </citation>
    <scope>NUCLEOTIDE SEQUENCE [LARGE SCALE GENOMIC DNA]</scope>
    <source>
        <strain evidence="2 3">DSM 45142</strain>
    </source>
</reference>
<dbReference type="RefSeq" id="WP_175438898.1">
    <property type="nucleotide sequence ID" value="NZ_FMCQ01000012.1"/>
</dbReference>
<accession>A0AAW4JSX1</accession>
<evidence type="ECO:0000313" key="3">
    <source>
        <dbReference type="Proteomes" id="UP000199405"/>
    </source>
</evidence>
<dbReference type="AlphaFoldDB" id="A0AAW4JSX1"/>
<sequence length="45" mass="4846">MNVFGHVAALYERERPAYPAKVADAIVAYLRTTLPLARNGAGVMA</sequence>
<evidence type="ECO:0000313" key="1">
    <source>
        <dbReference type="EMBL" id="MBO4142121.1"/>
    </source>
</evidence>
<dbReference type="Proteomes" id="UP000669887">
    <property type="component" value="Unassembled WGS sequence"/>
</dbReference>
<dbReference type="EMBL" id="JAGFVQ010000036">
    <property type="protein sequence ID" value="MBO4142121.1"/>
    <property type="molecule type" value="Genomic_DNA"/>
</dbReference>
<dbReference type="Proteomes" id="UP000199405">
    <property type="component" value="Unassembled WGS sequence"/>
</dbReference>
<gene>
    <name evidence="2" type="ORF">GA0070562_0579</name>
    <name evidence="1" type="ORF">J5U46_18365</name>
</gene>
<protein>
    <submittedName>
        <fullName evidence="1">Uncharacterized protein</fullName>
    </submittedName>
</protein>
<name>A0AAW4JSX1_9ACTN</name>
<keyword evidence="3" id="KW-1185">Reference proteome</keyword>